<dbReference type="Proteomes" id="UP000033434">
    <property type="component" value="Unassembled WGS sequence"/>
</dbReference>
<evidence type="ECO:0000313" key="2">
    <source>
        <dbReference type="Proteomes" id="UP000033434"/>
    </source>
</evidence>
<accession>A0A0F6AEE5</accession>
<reference evidence="1 2" key="1">
    <citation type="journal article" date="2015" name="BMC Genomics">
        <title>Genome mining reveals unlocked bioactive potential of marine Gram-negative bacteria.</title>
        <authorList>
            <person name="Machado H."/>
            <person name="Sonnenschein E.C."/>
            <person name="Melchiorsen J."/>
            <person name="Gram L."/>
        </authorList>
    </citation>
    <scope>NUCLEOTIDE SEQUENCE [LARGE SCALE GENOMIC DNA]</scope>
    <source>
        <strain evidence="1 2">S4054</strain>
    </source>
</reference>
<protein>
    <recommendedName>
        <fullName evidence="3">N-acetyltransferase domain-containing protein</fullName>
    </recommendedName>
</protein>
<evidence type="ECO:0008006" key="3">
    <source>
        <dbReference type="Google" id="ProtNLM"/>
    </source>
</evidence>
<sequence>MIRKGLASDIEPILMVWRAASQQAHHFVPDSFWRGSLDTIQQVYLPSSDNSVFG</sequence>
<dbReference type="PATRIC" id="fig|1129367.4.peg.1441"/>
<organism evidence="1 2">
    <name type="scientific">Pseudoalteromonas luteoviolacea S4054</name>
    <dbReference type="NCBI Taxonomy" id="1129367"/>
    <lineage>
        <taxon>Bacteria</taxon>
        <taxon>Pseudomonadati</taxon>
        <taxon>Pseudomonadota</taxon>
        <taxon>Gammaproteobacteria</taxon>
        <taxon>Alteromonadales</taxon>
        <taxon>Pseudoalteromonadaceae</taxon>
        <taxon>Pseudoalteromonas</taxon>
    </lineage>
</organism>
<gene>
    <name evidence="1" type="ORF">N479_08345</name>
</gene>
<proteinExistence type="predicted"/>
<dbReference type="RefSeq" id="WP_155401360.1">
    <property type="nucleotide sequence ID" value="NZ_AUXW01000135.1"/>
</dbReference>
<dbReference type="EMBL" id="AUXW01000135">
    <property type="protein sequence ID" value="KKE84565.1"/>
    <property type="molecule type" value="Genomic_DNA"/>
</dbReference>
<comment type="caution">
    <text evidence="1">The sequence shown here is derived from an EMBL/GenBank/DDBJ whole genome shotgun (WGS) entry which is preliminary data.</text>
</comment>
<name>A0A0F6AEE5_9GAMM</name>
<dbReference type="AlphaFoldDB" id="A0A0F6AEE5"/>
<evidence type="ECO:0000313" key="1">
    <source>
        <dbReference type="EMBL" id="KKE84565.1"/>
    </source>
</evidence>